<dbReference type="Gene3D" id="3.90.1150.10">
    <property type="entry name" value="Aspartate Aminotransferase, domain 1"/>
    <property type="match status" value="1"/>
</dbReference>
<accession>A0A382GYN8</accession>
<dbReference type="GO" id="GO:0000271">
    <property type="term" value="P:polysaccharide biosynthetic process"/>
    <property type="evidence" value="ECO:0007669"/>
    <property type="project" value="TreeGrafter"/>
</dbReference>
<dbReference type="PIRSF" id="PIRSF000390">
    <property type="entry name" value="PLP_StrS"/>
    <property type="match status" value="1"/>
</dbReference>
<sequence>MLNAPDGLKILSLDSDEAGLDLPSWPSYDHDEVAAATDALKRGCVNYWTGDQGREFEREFSICIGTRHAVAVSNGSVALACSLRALNFEPGAEVIVSPRTFVASVSEILLAGALPVFADVDRRSQNITPETIEPLISDRTAAIVAVHVAGWPCDMPKINALAESHGIAVIEDNAQSLGAEIAGRKAGSWGDMAIFSFCQDKIISTGGEGGAVATDNEEYWQRCWSFKDNGKCMDAIEAAAAGPVFKWVHNSIGTNGRLTEFQAAIGRCQLAKLDEWVEQRNRNARVLVDCLSAIDALRVPVPPDDVRHAYYKFYAFIRLDALRKSWSRDRIVKELVAQNIPCGSGVCPEVYLEKAFSSLLSRPSDR</sequence>
<dbReference type="InterPro" id="IPR015422">
    <property type="entry name" value="PyrdxlP-dep_Trfase_small"/>
</dbReference>
<evidence type="ECO:0000313" key="1">
    <source>
        <dbReference type="EMBL" id="SVB80150.1"/>
    </source>
</evidence>
<dbReference type="CDD" id="cd00616">
    <property type="entry name" value="AHBA_syn"/>
    <property type="match status" value="1"/>
</dbReference>
<organism evidence="1">
    <name type="scientific">marine metagenome</name>
    <dbReference type="NCBI Taxonomy" id="408172"/>
    <lineage>
        <taxon>unclassified sequences</taxon>
        <taxon>metagenomes</taxon>
        <taxon>ecological metagenomes</taxon>
    </lineage>
</organism>
<dbReference type="SUPFAM" id="SSF53383">
    <property type="entry name" value="PLP-dependent transferases"/>
    <property type="match status" value="1"/>
</dbReference>
<feature type="non-terminal residue" evidence="1">
    <location>
        <position position="366"/>
    </location>
</feature>
<dbReference type="EMBL" id="UINC01058181">
    <property type="protein sequence ID" value="SVB80150.1"/>
    <property type="molecule type" value="Genomic_DNA"/>
</dbReference>
<name>A0A382GYN8_9ZZZZ</name>
<dbReference type="InterPro" id="IPR000653">
    <property type="entry name" value="DegT/StrS_aminotransferase"/>
</dbReference>
<dbReference type="PANTHER" id="PTHR30244">
    <property type="entry name" value="TRANSAMINASE"/>
    <property type="match status" value="1"/>
</dbReference>
<proteinExistence type="predicted"/>
<gene>
    <name evidence="1" type="ORF">METZ01_LOCUS233004</name>
</gene>
<dbReference type="GO" id="GO:0030170">
    <property type="term" value="F:pyridoxal phosphate binding"/>
    <property type="evidence" value="ECO:0007669"/>
    <property type="project" value="TreeGrafter"/>
</dbReference>
<dbReference type="PANTHER" id="PTHR30244:SF34">
    <property type="entry name" value="DTDP-4-AMINO-4,6-DIDEOXYGALACTOSE TRANSAMINASE"/>
    <property type="match status" value="1"/>
</dbReference>
<dbReference type="AlphaFoldDB" id="A0A382GYN8"/>
<dbReference type="GO" id="GO:0008483">
    <property type="term" value="F:transaminase activity"/>
    <property type="evidence" value="ECO:0007669"/>
    <property type="project" value="TreeGrafter"/>
</dbReference>
<reference evidence="1" key="1">
    <citation type="submission" date="2018-05" db="EMBL/GenBank/DDBJ databases">
        <authorList>
            <person name="Lanie J.A."/>
            <person name="Ng W.-L."/>
            <person name="Kazmierczak K.M."/>
            <person name="Andrzejewski T.M."/>
            <person name="Davidsen T.M."/>
            <person name="Wayne K.J."/>
            <person name="Tettelin H."/>
            <person name="Glass J.I."/>
            <person name="Rusch D."/>
            <person name="Podicherti R."/>
            <person name="Tsui H.-C.T."/>
            <person name="Winkler M.E."/>
        </authorList>
    </citation>
    <scope>NUCLEOTIDE SEQUENCE</scope>
</reference>
<dbReference type="InterPro" id="IPR015424">
    <property type="entry name" value="PyrdxlP-dep_Trfase"/>
</dbReference>
<dbReference type="Gene3D" id="3.40.640.10">
    <property type="entry name" value="Type I PLP-dependent aspartate aminotransferase-like (Major domain)"/>
    <property type="match status" value="1"/>
</dbReference>
<dbReference type="Pfam" id="PF01041">
    <property type="entry name" value="DegT_DnrJ_EryC1"/>
    <property type="match status" value="1"/>
</dbReference>
<dbReference type="InterPro" id="IPR015421">
    <property type="entry name" value="PyrdxlP-dep_Trfase_major"/>
</dbReference>
<protein>
    <recommendedName>
        <fullName evidence="2">Aminotransferase</fullName>
    </recommendedName>
</protein>
<evidence type="ECO:0008006" key="2">
    <source>
        <dbReference type="Google" id="ProtNLM"/>
    </source>
</evidence>